<accession>A0A381R9H0</accession>
<dbReference type="PANTHER" id="PTHR38731">
    <property type="entry name" value="LIPL45-RELATED LIPOPROTEIN-RELATED"/>
    <property type="match status" value="1"/>
</dbReference>
<dbReference type="PANTHER" id="PTHR38731:SF3">
    <property type="entry name" value="BLL6125 PROTEIN"/>
    <property type="match status" value="1"/>
</dbReference>
<dbReference type="Pfam" id="PF04773">
    <property type="entry name" value="FecR"/>
    <property type="match status" value="1"/>
</dbReference>
<evidence type="ECO:0000313" key="3">
    <source>
        <dbReference type="EMBL" id="SUZ87864.1"/>
    </source>
</evidence>
<protein>
    <recommendedName>
        <fullName evidence="2">FecR protein domain-containing protein</fullName>
    </recommendedName>
</protein>
<dbReference type="InterPro" id="IPR006860">
    <property type="entry name" value="FecR"/>
</dbReference>
<feature type="compositionally biased region" description="Basic and acidic residues" evidence="1">
    <location>
        <begin position="217"/>
        <end position="236"/>
    </location>
</feature>
<feature type="compositionally biased region" description="Acidic residues" evidence="1">
    <location>
        <begin position="188"/>
        <end position="215"/>
    </location>
</feature>
<evidence type="ECO:0000259" key="2">
    <source>
        <dbReference type="Pfam" id="PF04773"/>
    </source>
</evidence>
<reference evidence="3" key="1">
    <citation type="submission" date="2018-05" db="EMBL/GenBank/DDBJ databases">
        <authorList>
            <person name="Lanie J.A."/>
            <person name="Ng W.-L."/>
            <person name="Kazmierczak K.M."/>
            <person name="Andrzejewski T.M."/>
            <person name="Davidsen T.M."/>
            <person name="Wayne K.J."/>
            <person name="Tettelin H."/>
            <person name="Glass J.I."/>
            <person name="Rusch D."/>
            <person name="Podicherti R."/>
            <person name="Tsui H.-C.T."/>
            <person name="Winkler M.E."/>
        </authorList>
    </citation>
    <scope>NUCLEOTIDE SEQUENCE</scope>
</reference>
<name>A0A381R9H0_9ZZZZ</name>
<evidence type="ECO:0000256" key="1">
    <source>
        <dbReference type="SAM" id="MobiDB-lite"/>
    </source>
</evidence>
<proteinExistence type="predicted"/>
<gene>
    <name evidence="3" type="ORF">METZ01_LOCUS40718</name>
</gene>
<sequence>MKKYLIIIFLSIATVLSAETIGRVMKSNGVVLIKPVGGGTYSVNVKPGQAVSNGDALRVGEGSFAVVIYLDDKSVIKVRENTDFQFIDSQNTRVIRVEQGTTLHNVTTEGRNKPYRVETPVSVASVKGTEFSASHDPIAGVDLFVGKSGNFDVFNTISGMTVNVGPGQKAVSNVMGQLIPAPAQPGDYPEDPDGESPDEPQEEQEEPEAPDDTQDQQEQRQQDTQTEEQRPRREPEPETTSEPADSQPDEPQVAEKPKPKKPLNLGLGVGSATIDGAIYNQIALRPELSFGKLGLGLDLVLYMDNEGNIRQDEWDEASDFIDKFLYIRWGEKSDPFWFKWGSLDNVTLGYGGLLAGYSNMMEFPSVRKVGINTGMTFGNFGTEVFMSNMKDFSRGGTLLGLRGTYKLSNAIPLTFGLNYVMDMNQFSGLKDADKDSYPDMFDDFPNDKDYWNDTDGDGIVDKNGGSKEPENGWDIDGDGDNILDSIDNDLNLKPTPFSLKDNTATAQGFAIDLGYPILRSKTFSLEAYMEYNKLIFPKVSGDAYYTRKAMDGTGITVPGLRAGLFSFLNVSFEYRIKQGFFAPQFFDGSYDLSRVVATFDTSGTIIRTKDQVILIDSSNTAGMYGSASANLFNLVNFNASYASMKGEGDVEYNSFNALINVNAENIPKLSVAQAYYQRNNDKNPFDFKNPSMNTIFGYKVGYEVSAGVSLIWDFRQFYRDTGSGLEPVKQTTIETAFNF</sequence>
<organism evidence="3">
    <name type="scientific">marine metagenome</name>
    <dbReference type="NCBI Taxonomy" id="408172"/>
    <lineage>
        <taxon>unclassified sequences</taxon>
        <taxon>metagenomes</taxon>
        <taxon>ecological metagenomes</taxon>
    </lineage>
</organism>
<dbReference type="EMBL" id="UINC01001743">
    <property type="protein sequence ID" value="SUZ87864.1"/>
    <property type="molecule type" value="Genomic_DNA"/>
</dbReference>
<dbReference type="Gene3D" id="2.60.120.1440">
    <property type="match status" value="1"/>
</dbReference>
<feature type="domain" description="FecR protein" evidence="2">
    <location>
        <begin position="57"/>
        <end position="137"/>
    </location>
</feature>
<feature type="region of interest" description="Disordered" evidence="1">
    <location>
        <begin position="179"/>
        <end position="266"/>
    </location>
</feature>
<dbReference type="AlphaFoldDB" id="A0A381R9H0"/>